<dbReference type="EMBL" id="KB446537">
    <property type="protein sequence ID" value="EME46822.1"/>
    <property type="molecule type" value="Genomic_DNA"/>
</dbReference>
<dbReference type="GO" id="GO:0016740">
    <property type="term" value="F:transferase activity"/>
    <property type="evidence" value="ECO:0007669"/>
    <property type="project" value="UniProtKB-KW"/>
</dbReference>
<reference evidence="1 2" key="2">
    <citation type="journal article" date="2012" name="PLoS Pathog.">
        <title>Diverse lifestyles and strategies of plant pathogenesis encoded in the genomes of eighteen Dothideomycetes fungi.</title>
        <authorList>
            <person name="Ohm R.A."/>
            <person name="Feau N."/>
            <person name="Henrissat B."/>
            <person name="Schoch C.L."/>
            <person name="Horwitz B.A."/>
            <person name="Barry K.W."/>
            <person name="Condon B.J."/>
            <person name="Copeland A.C."/>
            <person name="Dhillon B."/>
            <person name="Glaser F."/>
            <person name="Hesse C.N."/>
            <person name="Kosti I."/>
            <person name="LaButti K."/>
            <person name="Lindquist E.A."/>
            <person name="Lucas S."/>
            <person name="Salamov A.A."/>
            <person name="Bradshaw R.E."/>
            <person name="Ciuffetti L."/>
            <person name="Hamelin R.C."/>
            <person name="Kema G.H.J."/>
            <person name="Lawrence C."/>
            <person name="Scott J.A."/>
            <person name="Spatafora J.W."/>
            <person name="Turgeon B.G."/>
            <person name="de Wit P.J.G.M."/>
            <person name="Zhong S."/>
            <person name="Goodwin S.B."/>
            <person name="Grigoriev I.V."/>
        </authorList>
    </citation>
    <scope>NUCLEOTIDE SEQUENCE [LARGE SCALE GENOMIC DNA]</scope>
    <source>
        <strain evidence="2">NZE10 / CBS 128990</strain>
    </source>
</reference>
<protein>
    <submittedName>
        <fullName evidence="1">Glycosyltransferase family 8 protein</fullName>
    </submittedName>
</protein>
<proteinExistence type="predicted"/>
<organism evidence="1 2">
    <name type="scientific">Dothistroma septosporum (strain NZE10 / CBS 128990)</name>
    <name type="common">Red band needle blight fungus</name>
    <name type="synonym">Mycosphaerella pini</name>
    <dbReference type="NCBI Taxonomy" id="675120"/>
    <lineage>
        <taxon>Eukaryota</taxon>
        <taxon>Fungi</taxon>
        <taxon>Dikarya</taxon>
        <taxon>Ascomycota</taxon>
        <taxon>Pezizomycotina</taxon>
        <taxon>Dothideomycetes</taxon>
        <taxon>Dothideomycetidae</taxon>
        <taxon>Mycosphaerellales</taxon>
        <taxon>Mycosphaerellaceae</taxon>
        <taxon>Dothistroma</taxon>
    </lineage>
</organism>
<dbReference type="OrthoDB" id="2014201at2759"/>
<accession>N1PTW5</accession>
<keyword evidence="2" id="KW-1185">Reference proteome</keyword>
<evidence type="ECO:0000313" key="1">
    <source>
        <dbReference type="EMBL" id="EME46822.1"/>
    </source>
</evidence>
<keyword evidence="1" id="KW-0808">Transferase</keyword>
<evidence type="ECO:0000313" key="2">
    <source>
        <dbReference type="Proteomes" id="UP000016933"/>
    </source>
</evidence>
<dbReference type="HOGENOM" id="CLU_2026682_0_0_1"/>
<gene>
    <name evidence="1" type="ORF">DOTSEDRAFT_70705</name>
</gene>
<name>N1PTW5_DOTSN</name>
<dbReference type="Proteomes" id="UP000016933">
    <property type="component" value="Unassembled WGS sequence"/>
</dbReference>
<reference evidence="2" key="1">
    <citation type="journal article" date="2012" name="PLoS Genet.">
        <title>The genomes of the fungal plant pathogens Cladosporium fulvum and Dothistroma septosporum reveal adaptation to different hosts and lifestyles but also signatures of common ancestry.</title>
        <authorList>
            <person name="de Wit P.J.G.M."/>
            <person name="van der Burgt A."/>
            <person name="Oekmen B."/>
            <person name="Stergiopoulos I."/>
            <person name="Abd-Elsalam K.A."/>
            <person name="Aerts A.L."/>
            <person name="Bahkali A.H."/>
            <person name="Beenen H.G."/>
            <person name="Chettri P."/>
            <person name="Cox M.P."/>
            <person name="Datema E."/>
            <person name="de Vries R.P."/>
            <person name="Dhillon B."/>
            <person name="Ganley A.R."/>
            <person name="Griffiths S.A."/>
            <person name="Guo Y."/>
            <person name="Hamelin R.C."/>
            <person name="Henrissat B."/>
            <person name="Kabir M.S."/>
            <person name="Jashni M.K."/>
            <person name="Kema G."/>
            <person name="Klaubauf S."/>
            <person name="Lapidus A."/>
            <person name="Levasseur A."/>
            <person name="Lindquist E."/>
            <person name="Mehrabi R."/>
            <person name="Ohm R.A."/>
            <person name="Owen T.J."/>
            <person name="Salamov A."/>
            <person name="Schwelm A."/>
            <person name="Schijlen E."/>
            <person name="Sun H."/>
            <person name="van den Burg H.A."/>
            <person name="van Ham R.C.H.J."/>
            <person name="Zhang S."/>
            <person name="Goodwin S.B."/>
            <person name="Grigoriev I.V."/>
            <person name="Collemare J."/>
            <person name="Bradshaw R.E."/>
        </authorList>
    </citation>
    <scope>NUCLEOTIDE SEQUENCE [LARGE SCALE GENOMIC DNA]</scope>
    <source>
        <strain evidence="2">NZE10 / CBS 128990</strain>
    </source>
</reference>
<dbReference type="AlphaFoldDB" id="N1PTW5"/>
<sequence>MSIFPLRVREPVHANCLGWRRSAHISLLTRPTCLAGVVLFAHTLKEHGSRYPFIVLYTPTLTQAVIAVIDDGAEDWDWARQEVGKGYRQVEAEDGSGGNQNSKQDFTPRLTTVLLTHIDASK</sequence>